<sequence length="725" mass="77331">MTVLVDARSPSWKGKGKERARFDPRDEGTGGSAGIVVSLEMVSTSYFGVAYTVPVLVGATQQNLSLQVDTGSSDLWIASQSCSSSSCSSTNGHLYDPSSSTSTGQSFQIEYLQGTVTGPIVWDEVQIGQYDILNQALAAASSVNNEPLSYDFDGILGLALPLNSIISEALPPGTDNIADGATLPSNLFSMTPLSAAPSEPFFSLVLARPGSDELPSLLGIGRHPSAIVPDPTKIKYSPIVSEAAGILWWKTNVQAITVYVNSQPKTVTLGQSVTGSVFPTAVLDSGVPLILTTSKIANAIYGALGISPGADGQYYVPCTMPLNMTITLDSQPELPIHPLDLTAEPSGQSNAQYCIGLIQTADSQLTPTSGIGDMILGVPFMRNVYTVMAYEAPDASGTYNTSVHNGIHPTLGLLGLTNATKALEEFHTVRVLQQPLDGGQSGGQSPASDDKKMSVGIEVLIGLVGFFALCVVLFGLRCFLTRRQWKKRAASGQRDLNDQKTDFGAYQLTRRNSRSSVDDQPHDTLRTLAYDSYKREKIVSQYTVDSARTRVEQPDGEFGVRKPKRDDFDLPAFDISDPWDPYNSISWRDTIVGTDAPQTPTSPDFPPPELVSTRASHHRTPSELNGAPPSVSVPLLAHTRSDSHSSDLAEFGMADMTSMAGIGTAARGSQIGTGLRHSRTGSDGSRTSQSPFRHSTLSSPPLQPAPEVEHIPATIPSPEDGSEIR</sequence>
<proteinExistence type="predicted"/>
<name>A0ACB8BIE1_9AGAM</name>
<reference evidence="1" key="1">
    <citation type="journal article" date="2021" name="New Phytol.">
        <title>Evolutionary innovations through gain and loss of genes in the ectomycorrhizal Boletales.</title>
        <authorList>
            <person name="Wu G."/>
            <person name="Miyauchi S."/>
            <person name="Morin E."/>
            <person name="Kuo A."/>
            <person name="Drula E."/>
            <person name="Varga T."/>
            <person name="Kohler A."/>
            <person name="Feng B."/>
            <person name="Cao Y."/>
            <person name="Lipzen A."/>
            <person name="Daum C."/>
            <person name="Hundley H."/>
            <person name="Pangilinan J."/>
            <person name="Johnson J."/>
            <person name="Barry K."/>
            <person name="LaButti K."/>
            <person name="Ng V."/>
            <person name="Ahrendt S."/>
            <person name="Min B."/>
            <person name="Choi I.G."/>
            <person name="Park H."/>
            <person name="Plett J.M."/>
            <person name="Magnuson J."/>
            <person name="Spatafora J.W."/>
            <person name="Nagy L.G."/>
            <person name="Henrissat B."/>
            <person name="Grigoriev I.V."/>
            <person name="Yang Z.L."/>
            <person name="Xu J."/>
            <person name="Martin F.M."/>
        </authorList>
    </citation>
    <scope>NUCLEOTIDE SEQUENCE</scope>
    <source>
        <strain evidence="1">KUC20120723A-06</strain>
    </source>
</reference>
<protein>
    <submittedName>
        <fullName evidence="1">Acid protease</fullName>
    </submittedName>
</protein>
<accession>A0ACB8BIE1</accession>
<keyword evidence="1" id="KW-0378">Hydrolase</keyword>
<organism evidence="1 2">
    <name type="scientific">Leucogyrophana mollusca</name>
    <dbReference type="NCBI Taxonomy" id="85980"/>
    <lineage>
        <taxon>Eukaryota</taxon>
        <taxon>Fungi</taxon>
        <taxon>Dikarya</taxon>
        <taxon>Basidiomycota</taxon>
        <taxon>Agaricomycotina</taxon>
        <taxon>Agaricomycetes</taxon>
        <taxon>Agaricomycetidae</taxon>
        <taxon>Boletales</taxon>
        <taxon>Boletales incertae sedis</taxon>
        <taxon>Leucogyrophana</taxon>
    </lineage>
</organism>
<keyword evidence="2" id="KW-1185">Reference proteome</keyword>
<comment type="caution">
    <text evidence="1">The sequence shown here is derived from an EMBL/GenBank/DDBJ whole genome shotgun (WGS) entry which is preliminary data.</text>
</comment>
<dbReference type="Proteomes" id="UP000790709">
    <property type="component" value="Unassembled WGS sequence"/>
</dbReference>
<evidence type="ECO:0000313" key="1">
    <source>
        <dbReference type="EMBL" id="KAH7924976.1"/>
    </source>
</evidence>
<gene>
    <name evidence="1" type="ORF">BV22DRAFT_1012170</name>
</gene>
<keyword evidence="1" id="KW-0645">Protease</keyword>
<dbReference type="EMBL" id="MU266412">
    <property type="protein sequence ID" value="KAH7924976.1"/>
    <property type="molecule type" value="Genomic_DNA"/>
</dbReference>
<evidence type="ECO:0000313" key="2">
    <source>
        <dbReference type="Proteomes" id="UP000790709"/>
    </source>
</evidence>